<dbReference type="EMBL" id="MN740285">
    <property type="protein sequence ID" value="QHT97953.1"/>
    <property type="molecule type" value="Genomic_DNA"/>
</dbReference>
<dbReference type="SUPFAM" id="SSF52833">
    <property type="entry name" value="Thioredoxin-like"/>
    <property type="match status" value="1"/>
</dbReference>
<accession>A0A6C0J2S6</accession>
<dbReference type="InterPro" id="IPR036249">
    <property type="entry name" value="Thioredoxin-like_sf"/>
</dbReference>
<evidence type="ECO:0000313" key="1">
    <source>
        <dbReference type="EMBL" id="QHT97953.1"/>
    </source>
</evidence>
<protein>
    <recommendedName>
        <fullName evidence="2">Thioredoxin domain-containing protein</fullName>
    </recommendedName>
</protein>
<evidence type="ECO:0008006" key="2">
    <source>
        <dbReference type="Google" id="ProtNLM"/>
    </source>
</evidence>
<dbReference type="Gene3D" id="3.40.30.10">
    <property type="entry name" value="Glutaredoxin"/>
    <property type="match status" value="1"/>
</dbReference>
<name>A0A6C0J2S6_9ZZZZ</name>
<organism evidence="1">
    <name type="scientific">viral metagenome</name>
    <dbReference type="NCBI Taxonomy" id="1070528"/>
    <lineage>
        <taxon>unclassified sequences</taxon>
        <taxon>metagenomes</taxon>
        <taxon>organismal metagenomes</taxon>
    </lineage>
</organism>
<dbReference type="AlphaFoldDB" id="A0A6C0J2S6"/>
<proteinExistence type="predicted"/>
<sequence>MDPDKNLNLPVLIYGAKEKCPACHYFEPEWEELSRQLQGQVRLVKFTCNSQKPPPAPLKKYFTWFPSIILAGPKSYFRCFTHDDQVNEDEFSDDYVIKAQKFNAKETPQGYEFAGQPNTAKNVIDWLKKTAPSVWYYDEPTPPRRYAQAFNSL</sequence>
<reference evidence="1" key="1">
    <citation type="journal article" date="2020" name="Nature">
        <title>Giant virus diversity and host interactions through global metagenomics.</title>
        <authorList>
            <person name="Schulz F."/>
            <person name="Roux S."/>
            <person name="Paez-Espino D."/>
            <person name="Jungbluth S."/>
            <person name="Walsh D.A."/>
            <person name="Denef V.J."/>
            <person name="McMahon K.D."/>
            <person name="Konstantinidis K.T."/>
            <person name="Eloe-Fadrosh E.A."/>
            <person name="Kyrpides N.C."/>
            <person name="Woyke T."/>
        </authorList>
    </citation>
    <scope>NUCLEOTIDE SEQUENCE</scope>
    <source>
        <strain evidence="1">GVMAG-M-3300025572-1</strain>
    </source>
</reference>